<organism evidence="1">
    <name type="scientific">marine sediment metagenome</name>
    <dbReference type="NCBI Taxonomy" id="412755"/>
    <lineage>
        <taxon>unclassified sequences</taxon>
        <taxon>metagenomes</taxon>
        <taxon>ecological metagenomes</taxon>
    </lineage>
</organism>
<proteinExistence type="predicted"/>
<dbReference type="EMBL" id="BART01007794">
    <property type="protein sequence ID" value="GAG63639.1"/>
    <property type="molecule type" value="Genomic_DNA"/>
</dbReference>
<evidence type="ECO:0000313" key="1">
    <source>
        <dbReference type="EMBL" id="GAG63639.1"/>
    </source>
</evidence>
<comment type="caution">
    <text evidence="1">The sequence shown here is derived from an EMBL/GenBank/DDBJ whole genome shotgun (WGS) entry which is preliminary data.</text>
</comment>
<sequence>MHLNGTLHVIHDTWEFHQEPITGCLYEAASMRGEFWVNNLIAVCFLVRNRTFLVEPHEPRVANHIK</sequence>
<reference evidence="1" key="1">
    <citation type="journal article" date="2014" name="Front. Microbiol.">
        <title>High frequency of phylogenetically diverse reductive dehalogenase-homologous genes in deep subseafloor sedimentary metagenomes.</title>
        <authorList>
            <person name="Kawai M."/>
            <person name="Futagami T."/>
            <person name="Toyoda A."/>
            <person name="Takaki Y."/>
            <person name="Nishi S."/>
            <person name="Hori S."/>
            <person name="Arai W."/>
            <person name="Tsubouchi T."/>
            <person name="Morono Y."/>
            <person name="Uchiyama I."/>
            <person name="Ito T."/>
            <person name="Fujiyama A."/>
            <person name="Inagaki F."/>
            <person name="Takami H."/>
        </authorList>
    </citation>
    <scope>NUCLEOTIDE SEQUENCE</scope>
    <source>
        <strain evidence="1">Expedition CK06-06</strain>
    </source>
</reference>
<gene>
    <name evidence="1" type="ORF">S01H4_17666</name>
</gene>
<name>X0Z3P9_9ZZZZ</name>
<accession>X0Z3P9</accession>
<dbReference type="AlphaFoldDB" id="X0Z3P9"/>
<protein>
    <submittedName>
        <fullName evidence="1">Uncharacterized protein</fullName>
    </submittedName>
</protein>